<comment type="similarity">
    <text evidence="1">Belongs to the peptidase S58 family.</text>
</comment>
<keyword evidence="2" id="KW-0732">Signal</keyword>
<evidence type="ECO:0000256" key="2">
    <source>
        <dbReference type="SAM" id="SignalP"/>
    </source>
</evidence>
<organism evidence="3 4">
    <name type="scientific">Kordiimonas pumila</name>
    <dbReference type="NCBI Taxonomy" id="2161677"/>
    <lineage>
        <taxon>Bacteria</taxon>
        <taxon>Pseudomonadati</taxon>
        <taxon>Pseudomonadota</taxon>
        <taxon>Alphaproteobacteria</taxon>
        <taxon>Kordiimonadales</taxon>
        <taxon>Kordiimonadaceae</taxon>
        <taxon>Kordiimonas</taxon>
    </lineage>
</organism>
<evidence type="ECO:0000313" key="3">
    <source>
        <dbReference type="EMBL" id="MFC3050549.1"/>
    </source>
</evidence>
<comment type="caution">
    <text evidence="3">The sequence shown here is derived from an EMBL/GenBank/DDBJ whole genome shotgun (WGS) entry which is preliminary data.</text>
</comment>
<feature type="signal peptide" evidence="2">
    <location>
        <begin position="1"/>
        <end position="28"/>
    </location>
</feature>
<dbReference type="CDD" id="cd02253">
    <property type="entry name" value="DmpA"/>
    <property type="match status" value="1"/>
</dbReference>
<sequence>MRMILNAKIVMLLVTGYCFNTFFPTALADDKPVRARGLGIPFDGTPGHFNAITDVPGVTVGETTIIADLPDGKAVRTGVTAILPRGTETHDKPVFGGYFSLNGNGEMTGTAWLEESGMLEGPILITNTHSVGTVRDASIAWRVAAGAADASGYWWSLPVVAETWDGWLNDINGFHVKAEHVTEALNGAASGPVGEGNVGGGTGMICHQFKCGTGTSSRIIEMNDGPYSVGVLVQANYGTRDTLRVAGVPVGKHLQEDKAYSENNTRFTETGSIIIVVATNAPLLPHQLKRLSRRAALGLARNGSYAGNGSGDIFVAFSTANQNALQSGPKTAITMITNDEMDPLFLAVVEATEEAIINALVAGRDMTGNMGHTAKAISHKALQDIMRQYNRLNK</sequence>
<dbReference type="Pfam" id="PF03576">
    <property type="entry name" value="Peptidase_S58"/>
    <property type="match status" value="1"/>
</dbReference>
<proteinExistence type="inferred from homology"/>
<dbReference type="RefSeq" id="WP_194214925.1">
    <property type="nucleotide sequence ID" value="NZ_CP061205.1"/>
</dbReference>
<dbReference type="EMBL" id="JBHRSL010000001">
    <property type="protein sequence ID" value="MFC3050549.1"/>
    <property type="molecule type" value="Genomic_DNA"/>
</dbReference>
<dbReference type="Gene3D" id="3.60.70.12">
    <property type="entry name" value="L-amino peptidase D-ALA esterase/amidase"/>
    <property type="match status" value="1"/>
</dbReference>
<evidence type="ECO:0000256" key="1">
    <source>
        <dbReference type="ARBA" id="ARBA00007068"/>
    </source>
</evidence>
<dbReference type="PANTHER" id="PTHR36512">
    <property type="entry name" value="D-AMINOPEPTIDASE"/>
    <property type="match status" value="1"/>
</dbReference>
<dbReference type="Proteomes" id="UP001595444">
    <property type="component" value="Unassembled WGS sequence"/>
</dbReference>
<dbReference type="SUPFAM" id="SSF56266">
    <property type="entry name" value="DmpA/ArgJ-like"/>
    <property type="match status" value="1"/>
</dbReference>
<evidence type="ECO:0000313" key="4">
    <source>
        <dbReference type="Proteomes" id="UP001595444"/>
    </source>
</evidence>
<feature type="chain" id="PRO_5047459862" evidence="2">
    <location>
        <begin position="29"/>
        <end position="394"/>
    </location>
</feature>
<accession>A0ABV7D0R7</accession>
<keyword evidence="4" id="KW-1185">Reference proteome</keyword>
<dbReference type="PANTHER" id="PTHR36512:SF3">
    <property type="entry name" value="BLR5678 PROTEIN"/>
    <property type="match status" value="1"/>
</dbReference>
<dbReference type="InterPro" id="IPR005321">
    <property type="entry name" value="Peptidase_S58_DmpA"/>
</dbReference>
<name>A0ABV7D0R7_9PROT</name>
<gene>
    <name evidence="3" type="ORF">ACFOKA_01380</name>
</gene>
<dbReference type="InterPro" id="IPR016117">
    <property type="entry name" value="ArgJ-like_dom_sf"/>
</dbReference>
<reference evidence="4" key="1">
    <citation type="journal article" date="2019" name="Int. J. Syst. Evol. Microbiol.">
        <title>The Global Catalogue of Microorganisms (GCM) 10K type strain sequencing project: providing services to taxonomists for standard genome sequencing and annotation.</title>
        <authorList>
            <consortium name="The Broad Institute Genomics Platform"/>
            <consortium name="The Broad Institute Genome Sequencing Center for Infectious Disease"/>
            <person name="Wu L."/>
            <person name="Ma J."/>
        </authorList>
    </citation>
    <scope>NUCLEOTIDE SEQUENCE [LARGE SCALE GENOMIC DNA]</scope>
    <source>
        <strain evidence="4">KCTC 62164</strain>
    </source>
</reference>
<protein>
    <submittedName>
        <fullName evidence="3">P1 family peptidase</fullName>
    </submittedName>
</protein>